<dbReference type="AlphaFoldDB" id="A0A2T7BY00"/>
<keyword evidence="3" id="KW-1185">Reference proteome</keyword>
<name>A0A2T7BY00_9POAL</name>
<dbReference type="Proteomes" id="UP000244336">
    <property type="component" value="Chromosome 9"/>
</dbReference>
<evidence type="ECO:0000256" key="1">
    <source>
        <dbReference type="SAM" id="MobiDB-lite"/>
    </source>
</evidence>
<sequence>MAWVIDQIPARRRRRLVLRSVLSSSPCTRARAYLLQQASACGRPCGEIRSEMAATSVQAAAVLCLVVLAASPRAALGNCRNDCNAACTGWPVVCQLSCASACMGEVGISTLSTTAAAPAKDPASAPAPAPAPAQQGGGVSVLRGLKPSSAAHGDGDAPTN</sequence>
<protein>
    <submittedName>
        <fullName evidence="2">Uncharacterized protein</fullName>
    </submittedName>
</protein>
<dbReference type="EMBL" id="CM009757">
    <property type="protein sequence ID" value="PUZ35959.1"/>
    <property type="molecule type" value="Genomic_DNA"/>
</dbReference>
<gene>
    <name evidence="2" type="ORF">GQ55_9G001400</name>
</gene>
<evidence type="ECO:0000313" key="2">
    <source>
        <dbReference type="EMBL" id="PUZ35959.1"/>
    </source>
</evidence>
<proteinExistence type="predicted"/>
<accession>A0A2T7BY00</accession>
<organism evidence="2 3">
    <name type="scientific">Panicum hallii var. hallii</name>
    <dbReference type="NCBI Taxonomy" id="1504633"/>
    <lineage>
        <taxon>Eukaryota</taxon>
        <taxon>Viridiplantae</taxon>
        <taxon>Streptophyta</taxon>
        <taxon>Embryophyta</taxon>
        <taxon>Tracheophyta</taxon>
        <taxon>Spermatophyta</taxon>
        <taxon>Magnoliopsida</taxon>
        <taxon>Liliopsida</taxon>
        <taxon>Poales</taxon>
        <taxon>Poaceae</taxon>
        <taxon>PACMAD clade</taxon>
        <taxon>Panicoideae</taxon>
        <taxon>Panicodae</taxon>
        <taxon>Paniceae</taxon>
        <taxon>Panicinae</taxon>
        <taxon>Panicum</taxon>
        <taxon>Panicum sect. Panicum</taxon>
    </lineage>
</organism>
<evidence type="ECO:0000313" key="3">
    <source>
        <dbReference type="Proteomes" id="UP000244336"/>
    </source>
</evidence>
<dbReference type="Gramene" id="PUZ35959">
    <property type="protein sequence ID" value="PUZ35959"/>
    <property type="gene ID" value="GQ55_9G001400"/>
</dbReference>
<dbReference type="OrthoDB" id="673358at2759"/>
<feature type="region of interest" description="Disordered" evidence="1">
    <location>
        <begin position="118"/>
        <end position="160"/>
    </location>
</feature>
<reference evidence="2 3" key="1">
    <citation type="submission" date="2018-04" db="EMBL/GenBank/DDBJ databases">
        <title>WGS assembly of Panicum hallii var. hallii HAL2.</title>
        <authorList>
            <person name="Lovell J."/>
            <person name="Jenkins J."/>
            <person name="Lowry D."/>
            <person name="Mamidi S."/>
            <person name="Sreedasyam A."/>
            <person name="Weng X."/>
            <person name="Barry K."/>
            <person name="Bonette J."/>
            <person name="Campitelli B."/>
            <person name="Daum C."/>
            <person name="Gordon S."/>
            <person name="Gould B."/>
            <person name="Lipzen A."/>
            <person name="MacQueen A."/>
            <person name="Palacio-Mejia J."/>
            <person name="Plott C."/>
            <person name="Shakirov E."/>
            <person name="Shu S."/>
            <person name="Yoshinaga Y."/>
            <person name="Zane M."/>
            <person name="Rokhsar D."/>
            <person name="Grimwood J."/>
            <person name="Schmutz J."/>
            <person name="Juenger T."/>
        </authorList>
    </citation>
    <scope>NUCLEOTIDE SEQUENCE [LARGE SCALE GENOMIC DNA]</scope>
    <source>
        <strain evidence="3">cv. HAL2</strain>
    </source>
</reference>